<keyword evidence="4" id="KW-0862">Zinc</keyword>
<dbReference type="Gene3D" id="3.20.20.70">
    <property type="entry name" value="Aldolase class I"/>
    <property type="match status" value="1"/>
</dbReference>
<evidence type="ECO:0000256" key="4">
    <source>
        <dbReference type="ARBA" id="ARBA00022833"/>
    </source>
</evidence>
<evidence type="ECO:0000256" key="1">
    <source>
        <dbReference type="ARBA" id="ARBA00001947"/>
    </source>
</evidence>
<dbReference type="RefSeq" id="WP_378312138.1">
    <property type="nucleotide sequence ID" value="NZ_JBHUKS010000033.1"/>
</dbReference>
<gene>
    <name evidence="5" type="ORF">ACFSVL_39600</name>
</gene>
<dbReference type="InterPro" id="IPR008567">
    <property type="entry name" value="BKACE"/>
</dbReference>
<dbReference type="PANTHER" id="PTHR37418:SF2">
    <property type="entry name" value="3-KETO-5-AMINOHEXANOATE CLEAVAGE ENZYME"/>
    <property type="match status" value="1"/>
</dbReference>
<sequence length="305" mass="33175">MQEADKRIVSCALTGSIHTPSMSSALPVTSADLIEQGLAAVAAGASILHLHAREDSGRPTASPEVFEKFVRPLSEQCDAIINITTGGSTQMTIDERLAAARLLAPEVASLNMGSMNFVYAGAAKPGIDWKYDWEQSYLLNSARVPFTNTFEQIETALRELGRGLGIRFEFECYDIGHLYTLAHFRDRGLVEGPILIQGVFGILGGIGAHHENLDHMVRIADRLFGSDYQFSAFAAGRHQMNFITHAALAGGHVRVGLEDNLYIAKGRLARDNAEQVSKAVRILDELGLEVATPDEARQMLGLKAK</sequence>
<comment type="cofactor">
    <cofactor evidence="1">
        <name>Zn(2+)</name>
        <dbReference type="ChEBI" id="CHEBI:29105"/>
    </cofactor>
</comment>
<evidence type="ECO:0000313" key="6">
    <source>
        <dbReference type="Proteomes" id="UP001597483"/>
    </source>
</evidence>
<evidence type="ECO:0000256" key="3">
    <source>
        <dbReference type="ARBA" id="ARBA00022723"/>
    </source>
</evidence>
<evidence type="ECO:0000313" key="5">
    <source>
        <dbReference type="EMBL" id="MFD2473561.1"/>
    </source>
</evidence>
<dbReference type="PANTHER" id="PTHR37418">
    <property type="entry name" value="3-KETO-5-AMINOHEXANOATE CLEAVAGE ENZYME-RELATED"/>
    <property type="match status" value="1"/>
</dbReference>
<organism evidence="5 6">
    <name type="scientific">Amycolatopsis silviterrae</name>
    <dbReference type="NCBI Taxonomy" id="1656914"/>
    <lineage>
        <taxon>Bacteria</taxon>
        <taxon>Bacillati</taxon>
        <taxon>Actinomycetota</taxon>
        <taxon>Actinomycetes</taxon>
        <taxon>Pseudonocardiales</taxon>
        <taxon>Pseudonocardiaceae</taxon>
        <taxon>Amycolatopsis</taxon>
    </lineage>
</organism>
<keyword evidence="3" id="KW-0479">Metal-binding</keyword>
<dbReference type="Pfam" id="PF05853">
    <property type="entry name" value="BKACE"/>
    <property type="match status" value="1"/>
</dbReference>
<comment type="caution">
    <text evidence="5">The sequence shown here is derived from an EMBL/GenBank/DDBJ whole genome shotgun (WGS) entry which is preliminary data.</text>
</comment>
<dbReference type="InterPro" id="IPR013785">
    <property type="entry name" value="Aldolase_TIM"/>
</dbReference>
<proteinExistence type="predicted"/>
<keyword evidence="6" id="KW-1185">Reference proteome</keyword>
<dbReference type="EMBL" id="JBHUKS010000033">
    <property type="protein sequence ID" value="MFD2473561.1"/>
    <property type="molecule type" value="Genomic_DNA"/>
</dbReference>
<keyword evidence="2" id="KW-0808">Transferase</keyword>
<dbReference type="Proteomes" id="UP001597483">
    <property type="component" value="Unassembled WGS sequence"/>
</dbReference>
<name>A0ABW5HJV7_9PSEU</name>
<protein>
    <submittedName>
        <fullName evidence="5">3-keto-5-aminohexanoate cleavage protein</fullName>
    </submittedName>
</protein>
<evidence type="ECO:0000256" key="2">
    <source>
        <dbReference type="ARBA" id="ARBA00022679"/>
    </source>
</evidence>
<accession>A0ABW5HJV7</accession>
<reference evidence="6" key="1">
    <citation type="journal article" date="2019" name="Int. J. Syst. Evol. Microbiol.">
        <title>The Global Catalogue of Microorganisms (GCM) 10K type strain sequencing project: providing services to taxonomists for standard genome sequencing and annotation.</title>
        <authorList>
            <consortium name="The Broad Institute Genomics Platform"/>
            <consortium name="The Broad Institute Genome Sequencing Center for Infectious Disease"/>
            <person name="Wu L."/>
            <person name="Ma J."/>
        </authorList>
    </citation>
    <scope>NUCLEOTIDE SEQUENCE [LARGE SCALE GENOMIC DNA]</scope>
    <source>
        <strain evidence="6">CGMCC 4.7641</strain>
    </source>
</reference>